<evidence type="ECO:0000313" key="2">
    <source>
        <dbReference type="Proteomes" id="UP001164746"/>
    </source>
</evidence>
<organism evidence="1 2">
    <name type="scientific">Mya arenaria</name>
    <name type="common">Soft-shell clam</name>
    <dbReference type="NCBI Taxonomy" id="6604"/>
    <lineage>
        <taxon>Eukaryota</taxon>
        <taxon>Metazoa</taxon>
        <taxon>Spiralia</taxon>
        <taxon>Lophotrochozoa</taxon>
        <taxon>Mollusca</taxon>
        <taxon>Bivalvia</taxon>
        <taxon>Autobranchia</taxon>
        <taxon>Heteroconchia</taxon>
        <taxon>Euheterodonta</taxon>
        <taxon>Imparidentia</taxon>
        <taxon>Neoheterodontei</taxon>
        <taxon>Myida</taxon>
        <taxon>Myoidea</taxon>
        <taxon>Myidae</taxon>
        <taxon>Mya</taxon>
    </lineage>
</organism>
<gene>
    <name evidence="1" type="ORF">MAR_020499</name>
</gene>
<protein>
    <submittedName>
        <fullName evidence="1">Uncharacterized protein</fullName>
    </submittedName>
</protein>
<dbReference type="EMBL" id="CP111016">
    <property type="protein sequence ID" value="WAR05130.1"/>
    <property type="molecule type" value="Genomic_DNA"/>
</dbReference>
<sequence>MPHSTEYVYNSCFIEILDFSVSDWLNKNVDGAIDKVEGVFRDKLLNDLGLTKYLMVNECSVNRANAAETDCAADTTLPSLPKIMTCVLGENCLTISCCVLVPIIQKTFTLKFELNTCEFDLYTSIENLNNVNSLIAYPFGMYYTKLWFVKTAITEMVFRTLYTVLKIVERSVF</sequence>
<reference evidence="1" key="1">
    <citation type="submission" date="2022-11" db="EMBL/GenBank/DDBJ databases">
        <title>Centuries of genome instability and evolution in soft-shell clam transmissible cancer (bioRxiv).</title>
        <authorList>
            <person name="Hart S.F.M."/>
            <person name="Yonemitsu M.A."/>
            <person name="Giersch R.M."/>
            <person name="Beal B.F."/>
            <person name="Arriagada G."/>
            <person name="Davis B.W."/>
            <person name="Ostrander E.A."/>
            <person name="Goff S.P."/>
            <person name="Metzger M.J."/>
        </authorList>
    </citation>
    <scope>NUCLEOTIDE SEQUENCE</scope>
    <source>
        <strain evidence="1">MELC-2E11</strain>
        <tissue evidence="1">Siphon/mantle</tissue>
    </source>
</reference>
<keyword evidence="2" id="KW-1185">Reference proteome</keyword>
<name>A0ABY7E5L1_MYAAR</name>
<evidence type="ECO:0000313" key="1">
    <source>
        <dbReference type="EMBL" id="WAR05130.1"/>
    </source>
</evidence>
<proteinExistence type="predicted"/>
<accession>A0ABY7E5L1</accession>
<dbReference type="Proteomes" id="UP001164746">
    <property type="component" value="Chromosome 5"/>
</dbReference>